<dbReference type="PANTHER" id="PTHR32282:SF27">
    <property type="entry name" value="PENICILLIN-BINDING PROTEIN 1A"/>
    <property type="match status" value="1"/>
</dbReference>
<evidence type="ECO:0000256" key="24">
    <source>
        <dbReference type="ARBA" id="ARBA00034000"/>
    </source>
</evidence>
<keyword evidence="21" id="KW-0046">Antibiotic resistance</keyword>
<proteinExistence type="inferred from homology"/>
<dbReference type="InterPro" id="IPR012338">
    <property type="entry name" value="Beta-lactam/transpept-like"/>
</dbReference>
<evidence type="ECO:0000256" key="3">
    <source>
        <dbReference type="ARBA" id="ARBA00004752"/>
    </source>
</evidence>
<dbReference type="Gene3D" id="3.40.710.10">
    <property type="entry name" value="DD-peptidase/beta-lactamase superfamily"/>
    <property type="match status" value="2"/>
</dbReference>
<comment type="catalytic activity">
    <reaction evidence="26">
        <text>[GlcNAc-(1-&gt;4)-Mur2Ac(oyl-L-Ala-gamma-D-Glu-L-Lys-D-Ala-D-Ala)](n)-di-trans,octa-cis-undecaprenyl diphosphate + beta-D-GlcNAc-(1-&gt;4)-Mur2Ac(oyl-L-Ala-gamma-D-Glu-L-Lys-D-Ala-D-Ala)-di-trans,octa-cis-undecaprenyl diphosphate = [GlcNAc-(1-&gt;4)-Mur2Ac(oyl-L-Ala-gamma-D-Glu-L-Lys-D-Ala-D-Ala)](n+1)-di-trans,octa-cis-undecaprenyl diphosphate + di-trans,octa-cis-undecaprenyl diphosphate + H(+)</text>
        <dbReference type="Rhea" id="RHEA:23708"/>
        <dbReference type="Rhea" id="RHEA-COMP:9602"/>
        <dbReference type="Rhea" id="RHEA-COMP:9603"/>
        <dbReference type="ChEBI" id="CHEBI:15378"/>
        <dbReference type="ChEBI" id="CHEBI:58405"/>
        <dbReference type="ChEBI" id="CHEBI:60033"/>
        <dbReference type="ChEBI" id="CHEBI:78435"/>
        <dbReference type="EC" id="2.4.99.28"/>
    </reaction>
</comment>
<keyword evidence="8" id="KW-1003">Cell membrane</keyword>
<dbReference type="SUPFAM" id="SSF53955">
    <property type="entry name" value="Lysozyme-like"/>
    <property type="match status" value="1"/>
</dbReference>
<feature type="domain" description="Penicillin-binding protein transpeptidase" evidence="27">
    <location>
        <begin position="445"/>
        <end position="737"/>
    </location>
</feature>
<evidence type="ECO:0000256" key="10">
    <source>
        <dbReference type="ARBA" id="ARBA00022645"/>
    </source>
</evidence>
<keyword evidence="15" id="KW-0378">Hydrolase</keyword>
<dbReference type="InterPro" id="IPR023346">
    <property type="entry name" value="Lysozyme-like_dom_sf"/>
</dbReference>
<evidence type="ECO:0000256" key="4">
    <source>
        <dbReference type="ARBA" id="ARBA00007090"/>
    </source>
</evidence>
<protein>
    <recommendedName>
        <fullName evidence="7">Penicillin-binding protein 1A</fullName>
        <ecNumber evidence="25">2.4.99.28</ecNumber>
        <ecNumber evidence="6">3.4.16.4</ecNumber>
    </recommendedName>
</protein>
<evidence type="ECO:0000256" key="17">
    <source>
        <dbReference type="ARBA" id="ARBA00022968"/>
    </source>
</evidence>
<keyword evidence="18" id="KW-0573">Peptidoglycan synthesis</keyword>
<evidence type="ECO:0000256" key="18">
    <source>
        <dbReference type="ARBA" id="ARBA00022984"/>
    </source>
</evidence>
<dbReference type="EMBL" id="JBAKAZ010000005">
    <property type="protein sequence ID" value="MEL0628373.1"/>
    <property type="molecule type" value="Genomic_DNA"/>
</dbReference>
<dbReference type="PANTHER" id="PTHR32282">
    <property type="entry name" value="BINDING PROTEIN TRANSPEPTIDASE, PUTATIVE-RELATED"/>
    <property type="match status" value="1"/>
</dbReference>
<evidence type="ECO:0000256" key="14">
    <source>
        <dbReference type="ARBA" id="ARBA00022692"/>
    </source>
</evidence>
<evidence type="ECO:0000256" key="7">
    <source>
        <dbReference type="ARBA" id="ARBA00018638"/>
    </source>
</evidence>
<comment type="similarity">
    <text evidence="5">In the N-terminal section; belongs to the glycosyltransferase 51 family.</text>
</comment>
<evidence type="ECO:0000256" key="8">
    <source>
        <dbReference type="ARBA" id="ARBA00022475"/>
    </source>
</evidence>
<dbReference type="Pfam" id="PF17092">
    <property type="entry name" value="PCB_OB"/>
    <property type="match status" value="1"/>
</dbReference>
<reference evidence="30 31" key="1">
    <citation type="submission" date="2024-02" db="EMBL/GenBank/DDBJ databases">
        <title>Bacteria isolated from the canopy kelp, Nereocystis luetkeana.</title>
        <authorList>
            <person name="Pfister C.A."/>
            <person name="Younker I.T."/>
            <person name="Light S.H."/>
        </authorList>
    </citation>
    <scope>NUCLEOTIDE SEQUENCE [LARGE SCALE GENOMIC DNA]</scope>
    <source>
        <strain evidence="30 31">TI.1.05</strain>
    </source>
</reference>
<accession>A0ABU9GM42</accession>
<evidence type="ECO:0000256" key="2">
    <source>
        <dbReference type="ARBA" id="ARBA00004249"/>
    </source>
</evidence>
<evidence type="ECO:0000256" key="19">
    <source>
        <dbReference type="ARBA" id="ARBA00022989"/>
    </source>
</evidence>
<dbReference type="Gene3D" id="1.10.3810.10">
    <property type="entry name" value="Biosynthetic peptidoglycan transglycosylase-like"/>
    <property type="match status" value="1"/>
</dbReference>
<organism evidence="30 31">
    <name type="scientific">Psychromonas aquatilis</name>
    <dbReference type="NCBI Taxonomy" id="2005072"/>
    <lineage>
        <taxon>Bacteria</taxon>
        <taxon>Pseudomonadati</taxon>
        <taxon>Pseudomonadota</taxon>
        <taxon>Gammaproteobacteria</taxon>
        <taxon>Alteromonadales</taxon>
        <taxon>Psychromonadaceae</taxon>
        <taxon>Psychromonas</taxon>
    </lineage>
</organism>
<evidence type="ECO:0000256" key="9">
    <source>
        <dbReference type="ARBA" id="ARBA00022519"/>
    </source>
</evidence>
<evidence type="ECO:0000256" key="21">
    <source>
        <dbReference type="ARBA" id="ARBA00023251"/>
    </source>
</evidence>
<dbReference type="InterPro" id="IPR050396">
    <property type="entry name" value="Glycosyltr_51/Transpeptidase"/>
</dbReference>
<dbReference type="NCBIfam" id="TIGR02074">
    <property type="entry name" value="PBP_1a_fam"/>
    <property type="match status" value="1"/>
</dbReference>
<name>A0ABU9GM42_9GAMM</name>
<keyword evidence="23" id="KW-0961">Cell wall biogenesis/degradation</keyword>
<comment type="caution">
    <text evidence="30">The sequence shown here is derived from an EMBL/GenBank/DDBJ whole genome shotgun (WGS) entry which is preliminary data.</text>
</comment>
<keyword evidence="19" id="KW-1133">Transmembrane helix</keyword>
<evidence type="ECO:0000313" key="30">
    <source>
        <dbReference type="EMBL" id="MEL0628373.1"/>
    </source>
</evidence>
<evidence type="ECO:0000259" key="29">
    <source>
        <dbReference type="Pfam" id="PF17092"/>
    </source>
</evidence>
<evidence type="ECO:0000259" key="27">
    <source>
        <dbReference type="Pfam" id="PF00905"/>
    </source>
</evidence>
<feature type="domain" description="Glycosyl transferase family 51" evidence="28">
    <location>
        <begin position="56"/>
        <end position="230"/>
    </location>
</feature>
<keyword evidence="20" id="KW-0472">Membrane</keyword>
<keyword evidence="9" id="KW-0997">Cell inner membrane</keyword>
<feature type="domain" description="Penicillin-binding protein OB-like" evidence="29">
    <location>
        <begin position="318"/>
        <end position="442"/>
    </location>
</feature>
<dbReference type="InterPro" id="IPR001460">
    <property type="entry name" value="PCN-bd_Tpept"/>
</dbReference>
<evidence type="ECO:0000256" key="1">
    <source>
        <dbReference type="ARBA" id="ARBA00002624"/>
    </source>
</evidence>
<keyword evidence="10" id="KW-0121">Carboxypeptidase</keyword>
<dbReference type="RefSeq" id="WP_341596322.1">
    <property type="nucleotide sequence ID" value="NZ_JBAKAZ010000005.1"/>
</dbReference>
<dbReference type="Proteomes" id="UP001369082">
    <property type="component" value="Unassembled WGS sequence"/>
</dbReference>
<evidence type="ECO:0000256" key="12">
    <source>
        <dbReference type="ARBA" id="ARBA00022676"/>
    </source>
</evidence>
<comment type="subcellular location">
    <subcellularLocation>
        <location evidence="2">Cell inner membrane</location>
        <topology evidence="2">Single-pass type II membrane protein</topology>
    </subcellularLocation>
</comment>
<sequence length="865" mass="94875">MVKWIKRLLLLALILLIAGIATVTVIYYQLKSDLPDVTSIQDIPLQVPMKVFSKDGELISQFGEKRRIPLLRKDIPDQLVNAFIATEDSRFYQHVGMDPIGIMRAASVYILSGSAKQGASTITQQVARNFFLTNERTILRKVREIFIAIQIEQLLTKDEILMLYLNKISLGHRSFGVGAAAQVYFGKTVSELTLSEMAVLAGLPKAPSRVNPIYSVERATERRNVVLGRMLDEGYITQEEYEQAKSEKILSHYHGAEITLSAHYVAELARHKLIELYGEERSYSEGFNVYTTITKKTQEAANKAVIDNVYGYDTRHGYRGATKVLWDPKETPWSTEKIIKTLDKAAGLADLKPAVVVAVNDKSIDVIIKGNKETVSTIDWDGLSWARPFKSDSRQGYAPKKALDIVQVGEQILTRAIPVETKDAQGKVTTTQQLQLSQYPEVSSAFVALNPQDGAVTAMVGGFNFAQSEFNRATQAKRQVGSNIKPFIYSAALDNGYTLATLVNDTPISQWSGSDAWRPKNSPEVYAGPIRLRQALGQSKNVVSVRLLDDVGLEKVTEQLAKFGFDPDDMPQSNSLALGSASASPLTVATGYAIIANGGYKIDPYIIERIEDAYGNVLYQAQPKIVCPECVTTYEAQQTATQTNPLATMTLTDGGAKVCAISPINRDQIAPSAIAPETAFLTRELLRTAVWGGGTRRSNTYWSGTGWRAARAIGRQDMGGKTGTTNNSKDAWFSGFVGNMVATSWVGFDDFNRELGRAVYNSNLGKNQVAGGEFGARTALPAWISYMKATMSDQPVYNPKRPSTISKVRIDRKTGLLAGSGSSGAFYEYFTKGTAPTHSVPAPMIQGKGLQRGGSSNLLYDDELF</sequence>
<keyword evidence="14" id="KW-0812">Transmembrane</keyword>
<dbReference type="InterPro" id="IPR001264">
    <property type="entry name" value="Glyco_trans_51"/>
</dbReference>
<dbReference type="InterPro" id="IPR036950">
    <property type="entry name" value="PBP_transglycosylase"/>
</dbReference>
<evidence type="ECO:0000256" key="5">
    <source>
        <dbReference type="ARBA" id="ARBA00007739"/>
    </source>
</evidence>
<comment type="catalytic activity">
    <reaction evidence="24">
        <text>Preferential cleavage: (Ac)2-L-Lys-D-Ala-|-D-Ala. Also transpeptidation of peptidyl-alanyl moieties that are N-acyl substituents of D-alanine.</text>
        <dbReference type="EC" id="3.4.16.4"/>
    </reaction>
</comment>
<evidence type="ECO:0000256" key="11">
    <source>
        <dbReference type="ARBA" id="ARBA00022670"/>
    </source>
</evidence>
<dbReference type="SUPFAM" id="SSF56601">
    <property type="entry name" value="beta-lactamase/transpeptidase-like"/>
    <property type="match status" value="1"/>
</dbReference>
<comment type="pathway">
    <text evidence="3">Cell wall biogenesis; peptidoglycan biosynthesis.</text>
</comment>
<evidence type="ECO:0000313" key="31">
    <source>
        <dbReference type="Proteomes" id="UP001369082"/>
    </source>
</evidence>
<gene>
    <name evidence="30" type="ORF">V6256_02020</name>
</gene>
<dbReference type="Pfam" id="PF00912">
    <property type="entry name" value="Transgly"/>
    <property type="match status" value="1"/>
</dbReference>
<comment type="similarity">
    <text evidence="4">In the C-terminal section; belongs to the transpeptidase family.</text>
</comment>
<evidence type="ECO:0000256" key="15">
    <source>
        <dbReference type="ARBA" id="ARBA00022801"/>
    </source>
</evidence>
<evidence type="ECO:0000256" key="22">
    <source>
        <dbReference type="ARBA" id="ARBA00023268"/>
    </source>
</evidence>
<dbReference type="EC" id="3.4.16.4" evidence="6"/>
<evidence type="ECO:0000259" key="28">
    <source>
        <dbReference type="Pfam" id="PF00912"/>
    </source>
</evidence>
<evidence type="ECO:0000256" key="25">
    <source>
        <dbReference type="ARBA" id="ARBA00044770"/>
    </source>
</evidence>
<keyword evidence="17" id="KW-0735">Signal-anchor</keyword>
<keyword evidence="22" id="KW-0511">Multifunctional enzyme</keyword>
<evidence type="ECO:0000256" key="6">
    <source>
        <dbReference type="ARBA" id="ARBA00012448"/>
    </source>
</evidence>
<keyword evidence="13" id="KW-0808">Transferase</keyword>
<keyword evidence="12" id="KW-0328">Glycosyltransferase</keyword>
<evidence type="ECO:0000256" key="23">
    <source>
        <dbReference type="ARBA" id="ARBA00023316"/>
    </source>
</evidence>
<comment type="function">
    <text evidence="1">Cell wall formation. Synthesis of cross-linked peptidoglycan from the lipid intermediates. The enzyme has a penicillin-insensitive transglycosylase N-terminal domain (formation of linear glycan strands) and a penicillin-sensitive transpeptidase C-terminal domain (cross-linking of the peptide subunits).</text>
</comment>
<keyword evidence="31" id="KW-1185">Reference proteome</keyword>
<dbReference type="EC" id="2.4.99.28" evidence="25"/>
<keyword evidence="11" id="KW-0645">Protease</keyword>
<evidence type="ECO:0000256" key="26">
    <source>
        <dbReference type="ARBA" id="ARBA00049902"/>
    </source>
</evidence>
<keyword evidence="16" id="KW-0133">Cell shape</keyword>
<evidence type="ECO:0000256" key="20">
    <source>
        <dbReference type="ARBA" id="ARBA00023136"/>
    </source>
</evidence>
<dbReference type="InterPro" id="IPR031376">
    <property type="entry name" value="PCB_OB"/>
</dbReference>
<dbReference type="Pfam" id="PF00905">
    <property type="entry name" value="Transpeptidase"/>
    <property type="match status" value="1"/>
</dbReference>
<evidence type="ECO:0000256" key="16">
    <source>
        <dbReference type="ARBA" id="ARBA00022960"/>
    </source>
</evidence>
<evidence type="ECO:0000256" key="13">
    <source>
        <dbReference type="ARBA" id="ARBA00022679"/>
    </source>
</evidence>